<evidence type="ECO:0000256" key="3">
    <source>
        <dbReference type="ARBA" id="ARBA00022723"/>
    </source>
</evidence>
<dbReference type="RefSeq" id="WP_274150892.1">
    <property type="nucleotide sequence ID" value="NZ_CP117811.1"/>
</dbReference>
<keyword evidence="2 8" id="KW-0808">Transferase</keyword>
<dbReference type="Proteomes" id="UP001214250">
    <property type="component" value="Chromosome 1"/>
</dbReference>
<evidence type="ECO:0000256" key="1">
    <source>
        <dbReference type="ARBA" id="ARBA00022516"/>
    </source>
</evidence>
<dbReference type="SUPFAM" id="SSF56214">
    <property type="entry name" value="4'-phosphopantetheinyl transferase"/>
    <property type="match status" value="1"/>
</dbReference>
<dbReference type="InterPro" id="IPR004568">
    <property type="entry name" value="Ppantetheine-prot_Trfase_dom"/>
</dbReference>
<feature type="binding site" evidence="8">
    <location>
        <position position="58"/>
    </location>
    <ligand>
        <name>Mg(2+)</name>
        <dbReference type="ChEBI" id="CHEBI:18420"/>
    </ligand>
</feature>
<reference evidence="10 11" key="1">
    <citation type="submission" date="2023-02" db="EMBL/GenBank/DDBJ databases">
        <title>Genome sequence of Lentisphaera profundi SAORIC-696.</title>
        <authorList>
            <person name="Kim e."/>
            <person name="Cho J.-C."/>
            <person name="Choi A."/>
            <person name="Kang I."/>
        </authorList>
    </citation>
    <scope>NUCLEOTIDE SEQUENCE [LARGE SCALE GENOMIC DNA]</scope>
    <source>
        <strain evidence="10 11">SAORIC-696</strain>
    </source>
</reference>
<name>A0ABY7VS06_9BACT</name>
<feature type="domain" description="4'-phosphopantetheinyl transferase" evidence="9">
    <location>
        <begin position="4"/>
        <end position="120"/>
    </location>
</feature>
<protein>
    <recommendedName>
        <fullName evidence="8">Holo-[acyl-carrier-protein] synthase</fullName>
        <shortName evidence="8">Holo-ACP synthase</shortName>
        <ecNumber evidence="8">2.7.8.7</ecNumber>
    </recommendedName>
    <alternativeName>
        <fullName evidence="8">4'-phosphopantetheinyl transferase AcpS</fullName>
    </alternativeName>
</protein>
<dbReference type="InterPro" id="IPR037143">
    <property type="entry name" value="4-PPantetheinyl_Trfase_dom_sf"/>
</dbReference>
<keyword evidence="7 8" id="KW-0275">Fatty acid biosynthesis</keyword>
<evidence type="ECO:0000313" key="11">
    <source>
        <dbReference type="Proteomes" id="UP001214250"/>
    </source>
</evidence>
<comment type="similarity">
    <text evidence="8">Belongs to the P-Pant transferase superfamily. AcpS family.</text>
</comment>
<keyword evidence="5 8" id="KW-0460">Magnesium</keyword>
<gene>
    <name evidence="8 10" type="primary">acpS</name>
    <name evidence="10" type="ORF">PQO03_02480</name>
</gene>
<keyword evidence="4 8" id="KW-0276">Fatty acid metabolism</keyword>
<evidence type="ECO:0000256" key="6">
    <source>
        <dbReference type="ARBA" id="ARBA00023098"/>
    </source>
</evidence>
<sequence length="127" mass="13819">MIGGVGTDICELARIQKLLESNKRQHFLDKTFTDEELDLAPGSKAEVAFYAGRWAAKEALAKALGTGFGQFCRWSEITVARKDSGAPYFKISGVTAETADSLGLTNFHLSISHEKSHAIAFVIAEKL</sequence>
<dbReference type="NCBIfam" id="TIGR00516">
    <property type="entry name" value="acpS"/>
    <property type="match status" value="1"/>
</dbReference>
<keyword evidence="3 8" id="KW-0479">Metal-binding</keyword>
<dbReference type="Pfam" id="PF01648">
    <property type="entry name" value="ACPS"/>
    <property type="match status" value="1"/>
</dbReference>
<dbReference type="HAMAP" id="MF_00101">
    <property type="entry name" value="AcpS"/>
    <property type="match status" value="1"/>
</dbReference>
<keyword evidence="11" id="KW-1185">Reference proteome</keyword>
<evidence type="ECO:0000256" key="8">
    <source>
        <dbReference type="HAMAP-Rule" id="MF_00101"/>
    </source>
</evidence>
<feature type="binding site" evidence="8">
    <location>
        <position position="8"/>
    </location>
    <ligand>
        <name>Mg(2+)</name>
        <dbReference type="ChEBI" id="CHEBI:18420"/>
    </ligand>
</feature>
<keyword evidence="6 8" id="KW-0443">Lipid metabolism</keyword>
<comment type="catalytic activity">
    <reaction evidence="8">
        <text>apo-[ACP] + CoA = holo-[ACP] + adenosine 3',5'-bisphosphate + H(+)</text>
        <dbReference type="Rhea" id="RHEA:12068"/>
        <dbReference type="Rhea" id="RHEA-COMP:9685"/>
        <dbReference type="Rhea" id="RHEA-COMP:9690"/>
        <dbReference type="ChEBI" id="CHEBI:15378"/>
        <dbReference type="ChEBI" id="CHEBI:29999"/>
        <dbReference type="ChEBI" id="CHEBI:57287"/>
        <dbReference type="ChEBI" id="CHEBI:58343"/>
        <dbReference type="ChEBI" id="CHEBI:64479"/>
        <dbReference type="EC" id="2.7.8.7"/>
    </reaction>
</comment>
<comment type="function">
    <text evidence="8">Transfers the 4'-phosphopantetheine moiety from coenzyme A to a Ser of acyl-carrier-protein.</text>
</comment>
<evidence type="ECO:0000256" key="2">
    <source>
        <dbReference type="ARBA" id="ARBA00022679"/>
    </source>
</evidence>
<dbReference type="InterPro" id="IPR008278">
    <property type="entry name" value="4-PPantetheinyl_Trfase_dom"/>
</dbReference>
<dbReference type="Gene3D" id="3.90.470.20">
    <property type="entry name" value="4'-phosphopantetheinyl transferase domain"/>
    <property type="match status" value="1"/>
</dbReference>
<evidence type="ECO:0000256" key="5">
    <source>
        <dbReference type="ARBA" id="ARBA00022842"/>
    </source>
</evidence>
<evidence type="ECO:0000256" key="4">
    <source>
        <dbReference type="ARBA" id="ARBA00022832"/>
    </source>
</evidence>
<evidence type="ECO:0000259" key="9">
    <source>
        <dbReference type="Pfam" id="PF01648"/>
    </source>
</evidence>
<keyword evidence="8" id="KW-0963">Cytoplasm</keyword>
<comment type="subcellular location">
    <subcellularLocation>
        <location evidence="8">Cytoplasm</location>
    </subcellularLocation>
</comment>
<dbReference type="InterPro" id="IPR002582">
    <property type="entry name" value="ACPS"/>
</dbReference>
<dbReference type="NCBIfam" id="TIGR00556">
    <property type="entry name" value="pantethn_trn"/>
    <property type="match status" value="1"/>
</dbReference>
<evidence type="ECO:0000313" key="10">
    <source>
        <dbReference type="EMBL" id="WDE96827.1"/>
    </source>
</evidence>
<keyword evidence="1 8" id="KW-0444">Lipid biosynthesis</keyword>
<evidence type="ECO:0000256" key="7">
    <source>
        <dbReference type="ARBA" id="ARBA00023160"/>
    </source>
</evidence>
<dbReference type="EC" id="2.7.8.7" evidence="8"/>
<dbReference type="GO" id="GO:0008897">
    <property type="term" value="F:holo-[acyl-carrier-protein] synthase activity"/>
    <property type="evidence" value="ECO:0007669"/>
    <property type="project" value="UniProtKB-EC"/>
</dbReference>
<comment type="cofactor">
    <cofactor evidence="8">
        <name>Mg(2+)</name>
        <dbReference type="ChEBI" id="CHEBI:18420"/>
    </cofactor>
</comment>
<proteinExistence type="inferred from homology"/>
<accession>A0ABY7VS06</accession>
<organism evidence="10 11">
    <name type="scientific">Lentisphaera profundi</name>
    <dbReference type="NCBI Taxonomy" id="1658616"/>
    <lineage>
        <taxon>Bacteria</taxon>
        <taxon>Pseudomonadati</taxon>
        <taxon>Lentisphaerota</taxon>
        <taxon>Lentisphaeria</taxon>
        <taxon>Lentisphaerales</taxon>
        <taxon>Lentisphaeraceae</taxon>
        <taxon>Lentisphaera</taxon>
    </lineage>
</organism>
<dbReference type="EMBL" id="CP117811">
    <property type="protein sequence ID" value="WDE96827.1"/>
    <property type="molecule type" value="Genomic_DNA"/>
</dbReference>